<dbReference type="GO" id="GO:0046872">
    <property type="term" value="F:metal ion binding"/>
    <property type="evidence" value="ECO:0007669"/>
    <property type="project" value="UniProtKB-UniRule"/>
</dbReference>
<dbReference type="AlphaFoldDB" id="A0A1M2VBQ1"/>
<evidence type="ECO:0000256" key="8">
    <source>
        <dbReference type="ARBA" id="ARBA00022729"/>
    </source>
</evidence>
<keyword evidence="6 15" id="KW-0645">Protease</keyword>
<evidence type="ECO:0000256" key="5">
    <source>
        <dbReference type="ARBA" id="ARBA00022525"/>
    </source>
</evidence>
<dbReference type="PANTHER" id="PTHR14218:SF15">
    <property type="entry name" value="TRIPEPTIDYL-PEPTIDASE 1"/>
    <property type="match status" value="1"/>
</dbReference>
<feature type="binding site" evidence="15">
    <location>
        <position position="548"/>
    </location>
    <ligand>
        <name>Ca(2+)</name>
        <dbReference type="ChEBI" id="CHEBI:29108"/>
    </ligand>
</feature>
<dbReference type="EMBL" id="MNAD01001498">
    <property type="protein sequence ID" value="OJT04994.1"/>
    <property type="molecule type" value="Genomic_DNA"/>
</dbReference>
<feature type="binding site" evidence="15">
    <location>
        <position position="566"/>
    </location>
    <ligand>
        <name>Ca(2+)</name>
        <dbReference type="ChEBI" id="CHEBI:29108"/>
    </ligand>
</feature>
<keyword evidence="8 16" id="KW-0732">Signal</keyword>
<keyword evidence="13" id="KW-0865">Zymogen</keyword>
<dbReference type="STRING" id="154538.A0A1M2VBQ1"/>
<dbReference type="CDD" id="cd11377">
    <property type="entry name" value="Pro-peptidase_S53"/>
    <property type="match status" value="1"/>
</dbReference>
<feature type="active site" description="Charge relay system" evidence="15">
    <location>
        <position position="301"/>
    </location>
</feature>
<gene>
    <name evidence="18" type="ORF">TRAPUB_4207</name>
</gene>
<dbReference type="GO" id="GO:0008240">
    <property type="term" value="F:tripeptidyl-peptidase activity"/>
    <property type="evidence" value="ECO:0007669"/>
    <property type="project" value="UniProtKB-EC"/>
</dbReference>
<evidence type="ECO:0000256" key="10">
    <source>
        <dbReference type="ARBA" id="ARBA00022825"/>
    </source>
</evidence>
<comment type="function">
    <text evidence="2">Secreted tripeptidyl-peptidase which degrades proteins at acidic pHs and is involved in virulence.</text>
</comment>
<dbReference type="SUPFAM" id="SSF52743">
    <property type="entry name" value="Subtilisin-like"/>
    <property type="match status" value="1"/>
</dbReference>
<comment type="caution">
    <text evidence="18">The sequence shown here is derived from an EMBL/GenBank/DDBJ whole genome shotgun (WGS) entry which is preliminary data.</text>
</comment>
<feature type="binding site" evidence="15">
    <location>
        <position position="547"/>
    </location>
    <ligand>
        <name>Ca(2+)</name>
        <dbReference type="ChEBI" id="CHEBI:29108"/>
    </ligand>
</feature>
<keyword evidence="5" id="KW-0964">Secreted</keyword>
<evidence type="ECO:0000313" key="18">
    <source>
        <dbReference type="EMBL" id="OJT04994.1"/>
    </source>
</evidence>
<evidence type="ECO:0000256" key="15">
    <source>
        <dbReference type="PROSITE-ProRule" id="PRU01032"/>
    </source>
</evidence>
<dbReference type="GO" id="GO:0005576">
    <property type="term" value="C:extracellular region"/>
    <property type="evidence" value="ECO:0007669"/>
    <property type="project" value="UniProtKB-SubCell"/>
</dbReference>
<dbReference type="InterPro" id="IPR050819">
    <property type="entry name" value="Tripeptidyl-peptidase_I"/>
</dbReference>
<dbReference type="Proteomes" id="UP000184267">
    <property type="component" value="Unassembled WGS sequence"/>
</dbReference>
<evidence type="ECO:0000256" key="7">
    <source>
        <dbReference type="ARBA" id="ARBA00022723"/>
    </source>
</evidence>
<name>A0A1M2VBQ1_TRAPU</name>
<evidence type="ECO:0000256" key="14">
    <source>
        <dbReference type="ARBA" id="ARBA00023180"/>
    </source>
</evidence>
<evidence type="ECO:0000256" key="2">
    <source>
        <dbReference type="ARBA" id="ARBA00002451"/>
    </source>
</evidence>
<dbReference type="Pfam" id="PF09286">
    <property type="entry name" value="Pro-kuma_activ"/>
    <property type="match status" value="1"/>
</dbReference>
<dbReference type="PANTHER" id="PTHR14218">
    <property type="entry name" value="PROTEASE S8 TRIPEPTIDYL PEPTIDASE I CLN2"/>
    <property type="match status" value="1"/>
</dbReference>
<evidence type="ECO:0000259" key="17">
    <source>
        <dbReference type="PROSITE" id="PS51695"/>
    </source>
</evidence>
<dbReference type="SMART" id="SM00944">
    <property type="entry name" value="Pro-kuma_activ"/>
    <property type="match status" value="1"/>
</dbReference>
<dbReference type="GO" id="GO:0004252">
    <property type="term" value="F:serine-type endopeptidase activity"/>
    <property type="evidence" value="ECO:0007669"/>
    <property type="project" value="UniProtKB-UniRule"/>
</dbReference>
<dbReference type="OMA" id="YDDQWAN"/>
<evidence type="ECO:0000256" key="11">
    <source>
        <dbReference type="ARBA" id="ARBA00022837"/>
    </source>
</evidence>
<dbReference type="InterPro" id="IPR036852">
    <property type="entry name" value="Peptidase_S8/S53_dom_sf"/>
</dbReference>
<sequence>MVAITFLRLAALVSACAGVIGSAMVSTLQLHEARKGVPAGFSLHGAASPDTVLNLRMALVQNDFPGLEERLYDVSTPSSANYGKHLSKAEVEQYVAPKPESVTAVNAWLADNGLSGTPISAAGDWIAVQLPVSKANKLLGAQFSVYSDDATGRQVIRTLSYSIPAELKGHLDLVHPTITFSDIQPLLPVVSPLLQANPQAENIAANPNAVPASCNSLVNNKTAIVITPACLQALYGIPATPATQSSNTLGVSGFLGQFANNADLNLFLTTFRPDISPDTSFDTQTLDDGQNSQDPAAAGVEANLDIQYTFGVASGVPTNFISVGDNNKDGLFGFLDIINFLLNQTAPPQVLTTSYGANEGPISPMLVQNLCNAYAQLGARGTSILFASGDGGVAGSQGGTTCSDFVPTFPSGCPFLTSVGATSLPDSGIETAASFSSGGFSNIFPTPPYQKDAVDAYVAGLEGAEYNLTAKFNQSGRAYPDVSAQGVDFAIVVNGVFNLVSGTSASSPTFATVIALINDHRIAAGKPALGFLNPFLYSSAGASALNDITTGANPGCDSTGFPATEGWDPVTGLGTPDFAKLLAAALALP</sequence>
<feature type="active site" description="Charge relay system" evidence="15">
    <location>
        <position position="305"/>
    </location>
</feature>
<keyword evidence="11 15" id="KW-0106">Calcium</keyword>
<keyword evidence="14" id="KW-0325">Glycoprotein</keyword>
<organism evidence="18 19">
    <name type="scientific">Trametes pubescens</name>
    <name type="common">White-rot fungus</name>
    <dbReference type="NCBI Taxonomy" id="154538"/>
    <lineage>
        <taxon>Eukaryota</taxon>
        <taxon>Fungi</taxon>
        <taxon>Dikarya</taxon>
        <taxon>Basidiomycota</taxon>
        <taxon>Agaricomycotina</taxon>
        <taxon>Agaricomycetes</taxon>
        <taxon>Polyporales</taxon>
        <taxon>Polyporaceae</taxon>
        <taxon>Trametes</taxon>
    </lineage>
</organism>
<comment type="catalytic activity">
    <reaction evidence="1">
        <text>Release of an N-terminal tripeptide from a polypeptide.</text>
        <dbReference type="EC" id="3.4.14.10"/>
    </reaction>
</comment>
<keyword evidence="12" id="KW-0843">Virulence</keyword>
<feature type="domain" description="Peptidase S53" evidence="17">
    <location>
        <begin position="225"/>
        <end position="588"/>
    </location>
</feature>
<evidence type="ECO:0000256" key="13">
    <source>
        <dbReference type="ARBA" id="ARBA00023145"/>
    </source>
</evidence>
<dbReference type="PROSITE" id="PS51695">
    <property type="entry name" value="SEDOLISIN"/>
    <property type="match status" value="1"/>
</dbReference>
<feature type="binding site" evidence="15">
    <location>
        <position position="568"/>
    </location>
    <ligand>
        <name>Ca(2+)</name>
        <dbReference type="ChEBI" id="CHEBI:29108"/>
    </ligand>
</feature>
<dbReference type="FunFam" id="3.40.50.200:FF:000015">
    <property type="entry name" value="Tripeptidyl peptidase A"/>
    <property type="match status" value="1"/>
</dbReference>
<dbReference type="InterPro" id="IPR030400">
    <property type="entry name" value="Sedolisin_dom"/>
</dbReference>
<evidence type="ECO:0000256" key="4">
    <source>
        <dbReference type="ARBA" id="ARBA00012462"/>
    </source>
</evidence>
<evidence type="ECO:0000256" key="1">
    <source>
        <dbReference type="ARBA" id="ARBA00001910"/>
    </source>
</evidence>
<protein>
    <recommendedName>
        <fullName evidence="4">tripeptidyl-peptidase II</fullName>
        <ecNumber evidence="4">3.4.14.10</ecNumber>
    </recommendedName>
</protein>
<keyword evidence="19" id="KW-1185">Reference proteome</keyword>
<evidence type="ECO:0000256" key="16">
    <source>
        <dbReference type="SAM" id="SignalP"/>
    </source>
</evidence>
<evidence type="ECO:0000256" key="3">
    <source>
        <dbReference type="ARBA" id="ARBA00004239"/>
    </source>
</evidence>
<accession>A0A1M2VBQ1</accession>
<evidence type="ECO:0000313" key="19">
    <source>
        <dbReference type="Proteomes" id="UP000184267"/>
    </source>
</evidence>
<keyword evidence="10 15" id="KW-0720">Serine protease</keyword>
<dbReference type="Gene3D" id="3.40.50.200">
    <property type="entry name" value="Peptidase S8/S53 domain"/>
    <property type="match status" value="1"/>
</dbReference>
<keyword evidence="9 15" id="KW-0378">Hydrolase</keyword>
<comment type="subcellular location">
    <subcellularLocation>
        <location evidence="3">Secreted</location>
        <location evidence="3">Extracellular space</location>
    </subcellularLocation>
</comment>
<evidence type="ECO:0000256" key="9">
    <source>
        <dbReference type="ARBA" id="ARBA00022801"/>
    </source>
</evidence>
<feature type="active site" description="Charge relay system" evidence="15">
    <location>
        <position position="504"/>
    </location>
</feature>
<dbReference type="InterPro" id="IPR000209">
    <property type="entry name" value="Peptidase_S8/S53_dom"/>
</dbReference>
<feature type="chain" id="PRO_5012747459" description="tripeptidyl-peptidase II" evidence="16">
    <location>
        <begin position="19"/>
        <end position="589"/>
    </location>
</feature>
<dbReference type="Pfam" id="PF00082">
    <property type="entry name" value="Peptidase_S8"/>
    <property type="match status" value="1"/>
</dbReference>
<keyword evidence="7 15" id="KW-0479">Metal-binding</keyword>
<dbReference type="OrthoDB" id="409122at2759"/>
<reference evidence="18 19" key="1">
    <citation type="submission" date="2016-10" db="EMBL/GenBank/DDBJ databases">
        <title>Genome sequence of the basidiomycete white-rot fungus Trametes pubescens.</title>
        <authorList>
            <person name="Makela M.R."/>
            <person name="Granchi Z."/>
            <person name="Peng M."/>
            <person name="De Vries R.P."/>
            <person name="Grigoriev I."/>
            <person name="Riley R."/>
            <person name="Hilden K."/>
        </authorList>
    </citation>
    <scope>NUCLEOTIDE SEQUENCE [LARGE SCALE GENOMIC DNA]</scope>
    <source>
        <strain evidence="18 19">FBCC735</strain>
    </source>
</reference>
<dbReference type="SUPFAM" id="SSF54897">
    <property type="entry name" value="Protease propeptides/inhibitors"/>
    <property type="match status" value="1"/>
</dbReference>
<feature type="signal peptide" evidence="16">
    <location>
        <begin position="1"/>
        <end position="18"/>
    </location>
</feature>
<dbReference type="InterPro" id="IPR015366">
    <property type="entry name" value="S53_propep"/>
</dbReference>
<evidence type="ECO:0000256" key="12">
    <source>
        <dbReference type="ARBA" id="ARBA00023026"/>
    </source>
</evidence>
<dbReference type="EC" id="3.4.14.10" evidence="4"/>
<dbReference type="CDD" id="cd04056">
    <property type="entry name" value="Peptidases_S53"/>
    <property type="match status" value="1"/>
</dbReference>
<comment type="cofactor">
    <cofactor evidence="15">
        <name>Ca(2+)</name>
        <dbReference type="ChEBI" id="CHEBI:29108"/>
    </cofactor>
    <text evidence="15">Binds 1 Ca(2+) ion per subunit.</text>
</comment>
<evidence type="ECO:0000256" key="6">
    <source>
        <dbReference type="ARBA" id="ARBA00022670"/>
    </source>
</evidence>
<dbReference type="GO" id="GO:0006508">
    <property type="term" value="P:proteolysis"/>
    <property type="evidence" value="ECO:0007669"/>
    <property type="project" value="UniProtKB-KW"/>
</dbReference>
<proteinExistence type="predicted"/>